<accession>A0ABQ3R4T5</accession>
<feature type="region of interest" description="Disordered" evidence="1">
    <location>
        <begin position="1"/>
        <end position="29"/>
    </location>
</feature>
<evidence type="ECO:0000256" key="1">
    <source>
        <dbReference type="SAM" id="MobiDB-lite"/>
    </source>
</evidence>
<sequence>MLEAGCQGREVEGVEDRAGVGPPVPDPERNAAVSVTDQLAESGSSLVGVALLEDVQGRADGEGGGRGPLRGKTSRTGLLDGVEGPPLLRQGLLVQRQDLRWREARQPVGDAAKEDAGQCPRSPNSARLGWGLSW</sequence>
<dbReference type="Proteomes" id="UP000646738">
    <property type="component" value="Unassembled WGS sequence"/>
</dbReference>
<keyword evidence="3" id="KW-1185">Reference proteome</keyword>
<evidence type="ECO:0000313" key="3">
    <source>
        <dbReference type="Proteomes" id="UP000646738"/>
    </source>
</evidence>
<feature type="region of interest" description="Disordered" evidence="1">
    <location>
        <begin position="107"/>
        <end position="134"/>
    </location>
</feature>
<feature type="region of interest" description="Disordered" evidence="1">
    <location>
        <begin position="57"/>
        <end position="83"/>
    </location>
</feature>
<organism evidence="2 3">
    <name type="scientific">Streptomyces rubradiris</name>
    <name type="common">Streptomyces achromogenes subsp. rubradiris</name>
    <dbReference type="NCBI Taxonomy" id="285531"/>
    <lineage>
        <taxon>Bacteria</taxon>
        <taxon>Bacillati</taxon>
        <taxon>Actinomycetota</taxon>
        <taxon>Actinomycetes</taxon>
        <taxon>Kitasatosporales</taxon>
        <taxon>Streptomycetaceae</taxon>
        <taxon>Streptomyces</taxon>
    </lineage>
</organism>
<name>A0ABQ3R4T5_STRRR</name>
<feature type="compositionally biased region" description="Basic and acidic residues" evidence="1">
    <location>
        <begin position="9"/>
        <end position="18"/>
    </location>
</feature>
<protein>
    <submittedName>
        <fullName evidence="2">Uncharacterized protein</fullName>
    </submittedName>
</protein>
<proteinExistence type="predicted"/>
<reference evidence="3" key="1">
    <citation type="submission" date="2023-07" db="EMBL/GenBank/DDBJ databases">
        <title>Whole genome shotgun sequence of Streptomyces achromogenes subsp. rubradiris NBRC 14000.</title>
        <authorList>
            <person name="Komaki H."/>
            <person name="Tamura T."/>
        </authorList>
    </citation>
    <scope>NUCLEOTIDE SEQUENCE [LARGE SCALE GENOMIC DNA]</scope>
    <source>
        <strain evidence="3">NBRC 14000</strain>
    </source>
</reference>
<evidence type="ECO:0000313" key="2">
    <source>
        <dbReference type="EMBL" id="GHI50860.1"/>
    </source>
</evidence>
<comment type="caution">
    <text evidence="2">The sequence shown here is derived from an EMBL/GenBank/DDBJ whole genome shotgun (WGS) entry which is preliminary data.</text>
</comment>
<feature type="compositionally biased region" description="Basic and acidic residues" evidence="1">
    <location>
        <begin position="107"/>
        <end position="116"/>
    </location>
</feature>
<dbReference type="EMBL" id="BNEA01000001">
    <property type="protein sequence ID" value="GHI50860.1"/>
    <property type="molecule type" value="Genomic_DNA"/>
</dbReference>
<gene>
    <name evidence="2" type="ORF">Srubr_07060</name>
</gene>